<keyword evidence="4" id="KW-1185">Reference proteome</keyword>
<keyword evidence="1" id="KW-1133">Transmembrane helix</keyword>
<protein>
    <recommendedName>
        <fullName evidence="2">DUF6533 domain-containing protein</fullName>
    </recommendedName>
</protein>
<organism evidence="3 4">
    <name type="scientific">Gymnopus androsaceus JB14</name>
    <dbReference type="NCBI Taxonomy" id="1447944"/>
    <lineage>
        <taxon>Eukaryota</taxon>
        <taxon>Fungi</taxon>
        <taxon>Dikarya</taxon>
        <taxon>Basidiomycota</taxon>
        <taxon>Agaricomycotina</taxon>
        <taxon>Agaricomycetes</taxon>
        <taxon>Agaricomycetidae</taxon>
        <taxon>Agaricales</taxon>
        <taxon>Marasmiineae</taxon>
        <taxon>Omphalotaceae</taxon>
        <taxon>Gymnopus</taxon>
    </lineage>
</organism>
<dbReference type="OrthoDB" id="2686513at2759"/>
<proteinExistence type="predicted"/>
<reference evidence="3" key="1">
    <citation type="journal article" date="2019" name="Environ. Microbiol.">
        <title>Fungal ecological strategies reflected in gene transcription - a case study of two litter decomposers.</title>
        <authorList>
            <person name="Barbi F."/>
            <person name="Kohler A."/>
            <person name="Barry K."/>
            <person name="Baskaran P."/>
            <person name="Daum C."/>
            <person name="Fauchery L."/>
            <person name="Ihrmark K."/>
            <person name="Kuo A."/>
            <person name="LaButti K."/>
            <person name="Lipzen A."/>
            <person name="Morin E."/>
            <person name="Grigoriev I.V."/>
            <person name="Henrissat B."/>
            <person name="Lindahl B."/>
            <person name="Martin F."/>
        </authorList>
    </citation>
    <scope>NUCLEOTIDE SEQUENCE</scope>
    <source>
        <strain evidence="3">JB14</strain>
    </source>
</reference>
<dbReference type="Pfam" id="PF20151">
    <property type="entry name" value="DUF6533"/>
    <property type="match status" value="1"/>
</dbReference>
<feature type="transmembrane region" description="Helical" evidence="1">
    <location>
        <begin position="121"/>
        <end position="141"/>
    </location>
</feature>
<accession>A0A6A4I6W0</accession>
<feature type="transmembrane region" description="Helical" evidence="1">
    <location>
        <begin position="161"/>
        <end position="185"/>
    </location>
</feature>
<feature type="domain" description="DUF6533" evidence="2">
    <location>
        <begin position="20"/>
        <end position="65"/>
    </location>
</feature>
<name>A0A6A4I6W0_9AGAR</name>
<dbReference type="AlphaFoldDB" id="A0A6A4I6W0"/>
<dbReference type="EMBL" id="ML769403">
    <property type="protein sequence ID" value="KAE9406241.1"/>
    <property type="molecule type" value="Genomic_DNA"/>
</dbReference>
<dbReference type="Proteomes" id="UP000799118">
    <property type="component" value="Unassembled WGS sequence"/>
</dbReference>
<feature type="transmembrane region" description="Helical" evidence="1">
    <location>
        <begin position="96"/>
        <end position="114"/>
    </location>
</feature>
<keyword evidence="1" id="KW-0472">Membrane</keyword>
<keyword evidence="1" id="KW-0812">Transmembrane</keyword>
<evidence type="ECO:0000259" key="2">
    <source>
        <dbReference type="Pfam" id="PF20151"/>
    </source>
</evidence>
<evidence type="ECO:0000313" key="3">
    <source>
        <dbReference type="EMBL" id="KAE9406241.1"/>
    </source>
</evidence>
<feature type="transmembrane region" description="Helical" evidence="1">
    <location>
        <begin position="206"/>
        <end position="229"/>
    </location>
</feature>
<feature type="transmembrane region" description="Helical" evidence="1">
    <location>
        <begin position="235"/>
        <end position="256"/>
    </location>
</feature>
<feature type="transmembrane region" description="Helical" evidence="1">
    <location>
        <begin position="58"/>
        <end position="76"/>
    </location>
</feature>
<evidence type="ECO:0000313" key="4">
    <source>
        <dbReference type="Proteomes" id="UP000799118"/>
    </source>
</evidence>
<gene>
    <name evidence="3" type="ORF">BT96DRAFT_875808</name>
</gene>
<sequence length="304" mass="34051">MNSTLAQDVFGAQQQRLEDYFHLFSITFLYWDHLITFPEEFHYLWKRPVRASTALFLFNRYFAVLGNVVVTVSLFSSGLTESSCKPFHLFRELLLVLTQVIVCILLTIRIYALYSCSKRMLTYMLITGLTLGGLAVFAVFFGQSSQSVLTPTGCHTQLPLIVSVQVAAAWEALFLYDSMLFIMTLHKAYKARYELRLEGLSMVAIILRDGSIYFGVMAFANLINISTFYYPDPFLRGALCTFASAMSVTMLSRLMLNLHQIADSGIFTSHITTCQLGTNSAFLASPGGATTATTAMYDTLYNEA</sequence>
<evidence type="ECO:0000256" key="1">
    <source>
        <dbReference type="SAM" id="Phobius"/>
    </source>
</evidence>
<dbReference type="InterPro" id="IPR045340">
    <property type="entry name" value="DUF6533"/>
</dbReference>